<sequence>MRALRDIKKDKGINQALDRSCGGFSTKVHILTEGLGYPVDFVLTRGQAHDAPQAQGLLTSVAFDQIIADKAYDDIKIRELVVKKGAKCIIPSKSNRINKFDHDQHVYKERHLIECCIGKLKQFRRVFSRFEKRACRYLSFLKIASTILCLWLR</sequence>
<feature type="domain" description="Transposase IS4-like" evidence="1">
    <location>
        <begin position="23"/>
        <end position="126"/>
    </location>
</feature>
<dbReference type="GO" id="GO:0006313">
    <property type="term" value="P:DNA transposition"/>
    <property type="evidence" value="ECO:0007669"/>
    <property type="project" value="InterPro"/>
</dbReference>
<gene>
    <name evidence="2" type="ORF">Psal009_03010</name>
</gene>
<protein>
    <submittedName>
        <fullName evidence="2">Transposase</fullName>
    </submittedName>
</protein>
<dbReference type="GO" id="GO:0003677">
    <property type="term" value="F:DNA binding"/>
    <property type="evidence" value="ECO:0007669"/>
    <property type="project" value="InterPro"/>
</dbReference>
<dbReference type="PANTHER" id="PTHR30007:SF1">
    <property type="entry name" value="BLR1914 PROTEIN"/>
    <property type="match status" value="1"/>
</dbReference>
<dbReference type="GO" id="GO:0004803">
    <property type="term" value="F:transposase activity"/>
    <property type="evidence" value="ECO:0007669"/>
    <property type="project" value="InterPro"/>
</dbReference>
<dbReference type="Pfam" id="PF01609">
    <property type="entry name" value="DDE_Tnp_1"/>
    <property type="match status" value="1"/>
</dbReference>
<evidence type="ECO:0000259" key="1">
    <source>
        <dbReference type="Pfam" id="PF01609"/>
    </source>
</evidence>
<dbReference type="RefSeq" id="WP_155047229.1">
    <property type="nucleotide sequence ID" value="NZ_CP038893.1"/>
</dbReference>
<reference evidence="2 3" key="1">
    <citation type="submission" date="2019-04" db="EMBL/GenBank/DDBJ databases">
        <title>Complete genome sequencing of Piscirickettsia salmonis strain Psal-009.</title>
        <authorList>
            <person name="Schober I."/>
            <person name="Bunk B."/>
            <person name="Sproer C."/>
            <person name="Carril G.P."/>
            <person name="Riedel T."/>
            <person name="Flores-Herrera P.A."/>
            <person name="Nourdin-Galindo G."/>
            <person name="Marshall S.H."/>
            <person name="Overmann J."/>
        </authorList>
    </citation>
    <scope>NUCLEOTIDE SEQUENCE [LARGE SCALE GENOMIC DNA]</scope>
    <source>
        <strain evidence="2 3">Psal-009</strain>
    </source>
</reference>
<accession>A0A9Q6LPJ9</accession>
<dbReference type="Proteomes" id="UP000422232">
    <property type="component" value="Chromosome"/>
</dbReference>
<dbReference type="InterPro" id="IPR002559">
    <property type="entry name" value="Transposase_11"/>
</dbReference>
<keyword evidence="3" id="KW-1185">Reference proteome</keyword>
<evidence type="ECO:0000313" key="2">
    <source>
        <dbReference type="EMBL" id="QGO07073.1"/>
    </source>
</evidence>
<dbReference type="NCBIfam" id="NF033580">
    <property type="entry name" value="transpos_IS5_3"/>
    <property type="match status" value="1"/>
</dbReference>
<organism evidence="2 3">
    <name type="scientific">Piscirickettsia salmonis</name>
    <dbReference type="NCBI Taxonomy" id="1238"/>
    <lineage>
        <taxon>Bacteria</taxon>
        <taxon>Pseudomonadati</taxon>
        <taxon>Pseudomonadota</taxon>
        <taxon>Gammaproteobacteria</taxon>
        <taxon>Thiotrichales</taxon>
        <taxon>Piscirickettsiaceae</taxon>
        <taxon>Piscirickettsia</taxon>
    </lineage>
</organism>
<dbReference type="AlphaFoldDB" id="A0A9Q6LPJ9"/>
<dbReference type="EMBL" id="CP038908">
    <property type="protein sequence ID" value="QGO07073.1"/>
    <property type="molecule type" value="Genomic_DNA"/>
</dbReference>
<evidence type="ECO:0000313" key="3">
    <source>
        <dbReference type="Proteomes" id="UP000422232"/>
    </source>
</evidence>
<name>A0A9Q6LPJ9_PISSA</name>
<proteinExistence type="predicted"/>
<dbReference type="PANTHER" id="PTHR30007">
    <property type="entry name" value="PHP DOMAIN PROTEIN"/>
    <property type="match status" value="1"/>
</dbReference>